<keyword evidence="2" id="KW-0732">Signal</keyword>
<feature type="transmembrane region" description="Helical" evidence="1">
    <location>
        <begin position="648"/>
        <end position="669"/>
    </location>
</feature>
<dbReference type="InterPro" id="IPR013783">
    <property type="entry name" value="Ig-like_fold"/>
</dbReference>
<reference evidence="3" key="1">
    <citation type="submission" date="2017-10" db="EMBL/GenBank/DDBJ databases">
        <title>Chryseobacterium sp. B5 is a hydrocarbonoclastic and plant growth promoting bacterium.</title>
        <authorList>
            <person name="Thijs S."/>
            <person name="Gkorezis P."/>
            <person name="Van Hamme J."/>
        </authorList>
    </citation>
    <scope>NUCLEOTIDE SEQUENCE</scope>
    <source>
        <strain evidence="3">B5</strain>
    </source>
</reference>
<name>A0A2G7T2T2_9FLAO</name>
<evidence type="ECO:0000313" key="3">
    <source>
        <dbReference type="EMBL" id="PII34232.1"/>
    </source>
</evidence>
<evidence type="ECO:0000256" key="2">
    <source>
        <dbReference type="SAM" id="SignalP"/>
    </source>
</evidence>
<keyword evidence="1" id="KW-0812">Transmembrane</keyword>
<dbReference type="NCBIfam" id="NF033510">
    <property type="entry name" value="Ca_tandemer"/>
    <property type="match status" value="4"/>
</dbReference>
<keyword evidence="1" id="KW-0472">Membrane</keyword>
<evidence type="ECO:0008006" key="4">
    <source>
        <dbReference type="Google" id="ProtNLM"/>
    </source>
</evidence>
<dbReference type="Gene3D" id="3.30.420.430">
    <property type="match status" value="1"/>
</dbReference>
<dbReference type="Gene3D" id="2.60.40.10">
    <property type="entry name" value="Immunoglobulins"/>
    <property type="match status" value="2"/>
</dbReference>
<feature type="chain" id="PRO_5013667814" description="Bacterial Ig-like domain-containing protein" evidence="2">
    <location>
        <begin position="36"/>
        <end position="686"/>
    </location>
</feature>
<protein>
    <recommendedName>
        <fullName evidence="4">Bacterial Ig-like domain-containing protein</fullName>
    </recommendedName>
</protein>
<sequence length="686" mass="67242">MQKRGAGNRRKLAGFTAAMAVSCTIVLGTGGTAWAASAGEGRGYALEVKAGVPLVDLGLDIPLVDTGLQSAPPAFNVSGKMLASDIGGATDSLISLKAGVLSASTGSSLAQNRVETTAGISDINLSIAGVVAIKADVLQSQVQATCVNGAIQPTGAATIENLSISVLGIPVPIPLNPPPNTGLNTGILEIVFNEQTPVDGGMEVNALRIGAKIPTLADVNLVLGHSQASLADCTAAQGDTTPPAVDITTSPVINADNQEAYIVAGSCTAGDGNVKVTIGTAPKFVTMTTACNAAGAWTAPAADVASLPLGPVDITATQTDAAGNTGTRSVITTKTTAAATDTTAPVVAVDNAAAINAGNEHDYTVSGTCTAGDGDVRVRIGTAPNSVEAIAACDSNGQWTTAATDLGGLPAGTVPIQASQTDAAGNTGTANVSVTKADTTLPVVTVGTPPQINAGNQGAYILSGTCTVGAGSVTVTIGTAPNAVVATAPCDSNGDWTIPATDVSALPAGTVGIHVAQTNAAGNSGTADATVTKVDTTPPTTPSVTVVNPPPIDAGNQGGYILSGTCTAGGGSVTVTIGTAPKAVVVTVPCDGNGHWTTPATDVSGLPKGSVTITVTQIQATGDVDSSTATTIKTTPGADDVPGSDSVAAIPVGGAWASLLLLGAAAMGLRRRGRQPGPQRSGRHND</sequence>
<organism evidence="3">
    <name type="scientific">Chryseobacterium sp. B5</name>
    <dbReference type="NCBI Taxonomy" id="2050562"/>
    <lineage>
        <taxon>Bacteria</taxon>
        <taxon>Pseudomonadati</taxon>
        <taxon>Bacteroidota</taxon>
        <taxon>Flavobacteriia</taxon>
        <taxon>Flavobacteriales</taxon>
        <taxon>Weeksellaceae</taxon>
        <taxon>Chryseobacterium group</taxon>
        <taxon>Chryseobacterium</taxon>
    </lineage>
</organism>
<dbReference type="EMBL" id="PEKC01000119">
    <property type="protein sequence ID" value="PII34232.1"/>
    <property type="molecule type" value="Genomic_DNA"/>
</dbReference>
<dbReference type="AlphaFoldDB" id="A0A2G7T2T2"/>
<evidence type="ECO:0000256" key="1">
    <source>
        <dbReference type="SAM" id="Phobius"/>
    </source>
</evidence>
<feature type="signal peptide" evidence="2">
    <location>
        <begin position="1"/>
        <end position="35"/>
    </location>
</feature>
<keyword evidence="1" id="KW-1133">Transmembrane helix</keyword>
<gene>
    <name evidence="3" type="ORF">CTI11_22345</name>
</gene>
<proteinExistence type="predicted"/>
<dbReference type="PROSITE" id="PS51257">
    <property type="entry name" value="PROKAR_LIPOPROTEIN"/>
    <property type="match status" value="1"/>
</dbReference>
<comment type="caution">
    <text evidence="3">The sequence shown here is derived from an EMBL/GenBank/DDBJ whole genome shotgun (WGS) entry which is preliminary data.</text>
</comment>
<accession>A0A2G7T2T2</accession>